<evidence type="ECO:0000259" key="1">
    <source>
        <dbReference type="Pfam" id="PF13676"/>
    </source>
</evidence>
<dbReference type="AlphaFoldDB" id="A0A561VLL4"/>
<dbReference type="InterPro" id="IPR000157">
    <property type="entry name" value="TIR_dom"/>
</dbReference>
<proteinExistence type="predicted"/>
<accession>A0A561VLL4</accession>
<dbReference type="GO" id="GO:0007165">
    <property type="term" value="P:signal transduction"/>
    <property type="evidence" value="ECO:0007669"/>
    <property type="project" value="InterPro"/>
</dbReference>
<keyword evidence="3" id="KW-1185">Reference proteome</keyword>
<dbReference type="InterPro" id="IPR035897">
    <property type="entry name" value="Toll_tir_struct_dom_sf"/>
</dbReference>
<dbReference type="Gene3D" id="3.40.50.10140">
    <property type="entry name" value="Toll/interleukin-1 receptor homology (TIR) domain"/>
    <property type="match status" value="1"/>
</dbReference>
<evidence type="ECO:0000313" key="3">
    <source>
        <dbReference type="Proteomes" id="UP000320239"/>
    </source>
</evidence>
<gene>
    <name evidence="2" type="ORF">FHX34_105372</name>
</gene>
<name>A0A561VLL4_ACTTI</name>
<dbReference type="SUPFAM" id="SSF52200">
    <property type="entry name" value="Toll/Interleukin receptor TIR domain"/>
    <property type="match status" value="1"/>
</dbReference>
<organism evidence="2 3">
    <name type="scientific">Actinoplanes teichomyceticus</name>
    <dbReference type="NCBI Taxonomy" id="1867"/>
    <lineage>
        <taxon>Bacteria</taxon>
        <taxon>Bacillati</taxon>
        <taxon>Actinomycetota</taxon>
        <taxon>Actinomycetes</taxon>
        <taxon>Micromonosporales</taxon>
        <taxon>Micromonosporaceae</taxon>
        <taxon>Actinoplanes</taxon>
    </lineage>
</organism>
<evidence type="ECO:0000313" key="2">
    <source>
        <dbReference type="EMBL" id="TWG12505.1"/>
    </source>
</evidence>
<dbReference type="InterPro" id="IPR047603">
    <property type="entry name" value="FxsC_N"/>
</dbReference>
<dbReference type="Pfam" id="PF13676">
    <property type="entry name" value="TIR_2"/>
    <property type="match status" value="1"/>
</dbReference>
<comment type="caution">
    <text evidence="2">The sequence shown here is derived from an EMBL/GenBank/DDBJ whole genome shotgun (WGS) entry which is preliminary data.</text>
</comment>
<protein>
    <submittedName>
        <fullName evidence="2">TIR domain-containing protein</fullName>
    </submittedName>
</protein>
<dbReference type="NCBIfam" id="NF040588">
    <property type="entry name" value="FxsC_Nterm"/>
    <property type="match status" value="1"/>
</dbReference>
<dbReference type="OrthoDB" id="9150238at2"/>
<dbReference type="RefSeq" id="WP_122978910.1">
    <property type="nucleotide sequence ID" value="NZ_BOMX01000094.1"/>
</dbReference>
<dbReference type="EMBL" id="VIWY01000005">
    <property type="protein sequence ID" value="TWG12505.1"/>
    <property type="molecule type" value="Genomic_DNA"/>
</dbReference>
<reference evidence="2 3" key="1">
    <citation type="submission" date="2019-06" db="EMBL/GenBank/DDBJ databases">
        <title>Sequencing the genomes of 1000 actinobacteria strains.</title>
        <authorList>
            <person name="Klenk H.-P."/>
        </authorList>
    </citation>
    <scope>NUCLEOTIDE SEQUENCE [LARGE SCALE GENOMIC DNA]</scope>
    <source>
        <strain evidence="2 3">DSM 43866</strain>
    </source>
</reference>
<sequence>MTSSSRTPVFFISYAHRPQRARAQRDAHLVREFYDTLYGHVDELLGLQAGQEAGFMDAELDGGQRWSDDLAYAIGHCQVLVPLISPRFGGSEWCAREWHAFARRPHRKFPKAKSSHGATPIIPVSWTPFPIEQLPGEIAAVQFFTPAGLPAPEMARLYHREGLYGLLQLGERGLEVYEAVVWKLAQWIADAFWTHDVEIDDDVDFRGLPTKFGEDPT</sequence>
<feature type="domain" description="TIR" evidence="1">
    <location>
        <begin position="10"/>
        <end position="144"/>
    </location>
</feature>
<dbReference type="Proteomes" id="UP000320239">
    <property type="component" value="Unassembled WGS sequence"/>
</dbReference>